<dbReference type="Gene3D" id="1.10.630.10">
    <property type="entry name" value="Cytochrome P450"/>
    <property type="match status" value="1"/>
</dbReference>
<evidence type="ECO:0000256" key="1">
    <source>
        <dbReference type="ARBA" id="ARBA00010617"/>
    </source>
</evidence>
<reference evidence="2 3" key="1">
    <citation type="submission" date="2024-09" db="EMBL/GenBank/DDBJ databases">
        <authorList>
            <person name="Sun Q."/>
            <person name="Mori K."/>
        </authorList>
    </citation>
    <scope>NUCLEOTIDE SEQUENCE [LARGE SCALE GENOMIC DNA]</scope>
    <source>
        <strain evidence="2 3">CICC 11035S</strain>
    </source>
</reference>
<comment type="caution">
    <text evidence="2">The sequence shown here is derived from an EMBL/GenBank/DDBJ whole genome shotgun (WGS) entry which is preliminary data.</text>
</comment>
<dbReference type="Pfam" id="PF00067">
    <property type="entry name" value="p450"/>
    <property type="match status" value="2"/>
</dbReference>
<dbReference type="InterPro" id="IPR001128">
    <property type="entry name" value="Cyt_P450"/>
</dbReference>
<dbReference type="PANTHER" id="PTHR46696">
    <property type="entry name" value="P450, PUTATIVE (EUROFUNG)-RELATED"/>
    <property type="match status" value="1"/>
</dbReference>
<name>A0ABV6S6R2_9SPHN</name>
<accession>A0ABV6S6R2</accession>
<dbReference type="PRINTS" id="PR00359">
    <property type="entry name" value="BP450"/>
</dbReference>
<dbReference type="EMBL" id="JBHLTM010000035">
    <property type="protein sequence ID" value="MFC0684933.1"/>
    <property type="molecule type" value="Genomic_DNA"/>
</dbReference>
<dbReference type="Proteomes" id="UP001589858">
    <property type="component" value="Unassembled WGS sequence"/>
</dbReference>
<sequence length="419" mass="47407">MPIDAANPVPPSFPRHVGMDQVPDHVPADLVRQVGLTFGPEFLAAPHDFMAALHDKQPPIYYDVSPMGNMWHFTRHEDALFGLRHPEIFSNEGATPFPRDPNDYFYFIPIEIDPPHHRKYRNIVDPVFSPQGVLKLEKQIRQRANDLIDEIEAKVAAGGTCEFTEDFGRPLPVSVFLDIMGLPQDMRDTFVSWAMDLLHSNDRAIMGRAMQSITAYLKEAIAEKKAHPDQGVVSLIAHAEPGGVPLSEKEIFGFVCFLFIGGLDTVFATLNNVWAWLAQNPEKRQEIIDRPQDIDKVVEELLRRWSVTFSGRVLDQDYEMRGVQLKKGDRVTFILPACNFDPDVFPDPLTVDFDRPRKTTLAFTVGVHSCMGGHLARLEVKIALQEWLRRIPDFALKPGTRIEYRPGGVIGPEEVPLVW</sequence>
<evidence type="ECO:0000313" key="3">
    <source>
        <dbReference type="Proteomes" id="UP001589858"/>
    </source>
</evidence>
<organism evidence="2 3">
    <name type="scientific">Novosphingobium clariflavum</name>
    <dbReference type="NCBI Taxonomy" id="2029884"/>
    <lineage>
        <taxon>Bacteria</taxon>
        <taxon>Pseudomonadati</taxon>
        <taxon>Pseudomonadota</taxon>
        <taxon>Alphaproteobacteria</taxon>
        <taxon>Sphingomonadales</taxon>
        <taxon>Sphingomonadaceae</taxon>
        <taxon>Novosphingobium</taxon>
    </lineage>
</organism>
<dbReference type="CDD" id="cd11035">
    <property type="entry name" value="P450cam-like"/>
    <property type="match status" value="1"/>
</dbReference>
<keyword evidence="3" id="KW-1185">Reference proteome</keyword>
<gene>
    <name evidence="2" type="ORF">ACFFF8_10030</name>
</gene>
<comment type="similarity">
    <text evidence="1">Belongs to the cytochrome P450 family.</text>
</comment>
<proteinExistence type="inferred from homology"/>
<protein>
    <submittedName>
        <fullName evidence="2">Cytochrome P450</fullName>
    </submittedName>
</protein>
<dbReference type="RefSeq" id="WP_267219032.1">
    <property type="nucleotide sequence ID" value="NZ_JAPCWC010000003.1"/>
</dbReference>
<dbReference type="PANTHER" id="PTHR46696:SF6">
    <property type="entry name" value="P450, PUTATIVE (EUROFUNG)-RELATED"/>
    <property type="match status" value="1"/>
</dbReference>
<dbReference type="InterPro" id="IPR036396">
    <property type="entry name" value="Cyt_P450_sf"/>
</dbReference>
<evidence type="ECO:0000313" key="2">
    <source>
        <dbReference type="EMBL" id="MFC0684933.1"/>
    </source>
</evidence>
<dbReference type="InterPro" id="IPR002397">
    <property type="entry name" value="Cyt_P450_B"/>
</dbReference>
<dbReference type="SUPFAM" id="SSF48264">
    <property type="entry name" value="Cytochrome P450"/>
    <property type="match status" value="1"/>
</dbReference>